<feature type="chain" id="PRO_5042052358" description="Kazal-like domain-containing protein" evidence="2">
    <location>
        <begin position="16"/>
        <end position="313"/>
    </location>
</feature>
<keyword evidence="2" id="KW-0732">Signal</keyword>
<evidence type="ECO:0000256" key="2">
    <source>
        <dbReference type="SAM" id="SignalP"/>
    </source>
</evidence>
<protein>
    <recommendedName>
        <fullName evidence="3">Kazal-like domain-containing protein</fullName>
    </recommendedName>
</protein>
<feature type="compositionally biased region" description="Low complexity" evidence="1">
    <location>
        <begin position="176"/>
        <end position="185"/>
    </location>
</feature>
<feature type="region of interest" description="Disordered" evidence="1">
    <location>
        <begin position="166"/>
        <end position="210"/>
    </location>
</feature>
<dbReference type="Pfam" id="PF07648">
    <property type="entry name" value="Kazal_2"/>
    <property type="match status" value="1"/>
</dbReference>
<feature type="compositionally biased region" description="Basic and acidic residues" evidence="1">
    <location>
        <begin position="166"/>
        <end position="175"/>
    </location>
</feature>
<feature type="domain" description="Kazal-like" evidence="3">
    <location>
        <begin position="222"/>
        <end position="273"/>
    </location>
</feature>
<dbReference type="InterPro" id="IPR002350">
    <property type="entry name" value="Kazal_dom"/>
</dbReference>
<evidence type="ECO:0000313" key="4">
    <source>
        <dbReference type="EMBL" id="KAH8372104.1"/>
    </source>
</evidence>
<sequence>LIVPVAVLLLTASQAVELDKPEQQLPEHIELPGHIQTLITNHINHVLQTTQKPTTTTTSKTTATVITGHVPQLPHLDLLPPHVEQPKEEPQVINHQATATWQPHATAATAAPAAGHNKVVMPPVSQIVVTVGDKVNQVHEQVSHIMQQAEKHIPASINQAISEREKLNAQKKEQKTTSTTTTAKPAQERKARLLSSASSSSSEESGEEVVQVAELPEWQRELQQLGKCNFDCPAKALPVCATNGKCVVEFGGQCELSQWNCFNTKNGKCACVPSAAAPTISCASFPILVPAVFSQVHDDECRNTIRCYDRDML</sequence>
<gene>
    <name evidence="4" type="ORF">KR093_010097</name>
</gene>
<comment type="caution">
    <text evidence="4">The sequence shown here is derived from an EMBL/GenBank/DDBJ whole genome shotgun (WGS) entry which is preliminary data.</text>
</comment>
<proteinExistence type="predicted"/>
<dbReference type="AlphaFoldDB" id="A0AAD4K4F5"/>
<name>A0AAD4K4F5_9MUSC</name>
<evidence type="ECO:0000313" key="5">
    <source>
        <dbReference type="Proteomes" id="UP001200034"/>
    </source>
</evidence>
<reference evidence="4" key="1">
    <citation type="journal article" date="2021" name="Mol. Ecol. Resour.">
        <title>Phylogenomic analyses of the genus Drosophila reveals genomic signals of climate adaptation.</title>
        <authorList>
            <person name="Li F."/>
            <person name="Rane R.V."/>
            <person name="Luria V."/>
            <person name="Xiong Z."/>
            <person name="Chen J."/>
            <person name="Li Z."/>
            <person name="Catullo R.A."/>
            <person name="Griffin P.C."/>
            <person name="Schiffer M."/>
            <person name="Pearce S."/>
            <person name="Lee S.F."/>
            <person name="McElroy K."/>
            <person name="Stocker A."/>
            <person name="Shirriffs J."/>
            <person name="Cockerell F."/>
            <person name="Coppin C."/>
            <person name="Sgro C.M."/>
            <person name="Karger A."/>
            <person name="Cain J.W."/>
            <person name="Weber J.A."/>
            <person name="Santpere G."/>
            <person name="Kirschner M.W."/>
            <person name="Hoffmann A.A."/>
            <person name="Oakeshott J.G."/>
            <person name="Zhang G."/>
        </authorList>
    </citation>
    <scope>NUCLEOTIDE SEQUENCE</scope>
    <source>
        <strain evidence="4">BGI-SZ-2011g</strain>
    </source>
</reference>
<evidence type="ECO:0000259" key="3">
    <source>
        <dbReference type="PROSITE" id="PS51465"/>
    </source>
</evidence>
<keyword evidence="5" id="KW-1185">Reference proteome</keyword>
<evidence type="ECO:0000256" key="1">
    <source>
        <dbReference type="SAM" id="MobiDB-lite"/>
    </source>
</evidence>
<feature type="signal peptide" evidence="2">
    <location>
        <begin position="1"/>
        <end position="15"/>
    </location>
</feature>
<accession>A0AAD4K4F5</accession>
<feature type="non-terminal residue" evidence="4">
    <location>
        <position position="1"/>
    </location>
</feature>
<dbReference type="PROSITE" id="PS51465">
    <property type="entry name" value="KAZAL_2"/>
    <property type="match status" value="1"/>
</dbReference>
<dbReference type="Proteomes" id="UP001200034">
    <property type="component" value="Unassembled WGS sequence"/>
</dbReference>
<organism evidence="4 5">
    <name type="scientific">Drosophila rubida</name>
    <dbReference type="NCBI Taxonomy" id="30044"/>
    <lineage>
        <taxon>Eukaryota</taxon>
        <taxon>Metazoa</taxon>
        <taxon>Ecdysozoa</taxon>
        <taxon>Arthropoda</taxon>
        <taxon>Hexapoda</taxon>
        <taxon>Insecta</taxon>
        <taxon>Pterygota</taxon>
        <taxon>Neoptera</taxon>
        <taxon>Endopterygota</taxon>
        <taxon>Diptera</taxon>
        <taxon>Brachycera</taxon>
        <taxon>Muscomorpha</taxon>
        <taxon>Ephydroidea</taxon>
        <taxon>Drosophilidae</taxon>
        <taxon>Drosophila</taxon>
    </lineage>
</organism>
<dbReference type="EMBL" id="JAJJHW010002585">
    <property type="protein sequence ID" value="KAH8372104.1"/>
    <property type="molecule type" value="Genomic_DNA"/>
</dbReference>